<name>A0ABU9HVJ3_9FLAO</name>
<reference evidence="2 3" key="1">
    <citation type="submission" date="2024-04" db="EMBL/GenBank/DDBJ databases">
        <title>Flavobacterium sp. DGU11 16S ribosomal RNA gene Genome sequencing and assembly.</title>
        <authorList>
            <person name="Park S."/>
        </authorList>
    </citation>
    <scope>NUCLEOTIDE SEQUENCE [LARGE SCALE GENOMIC DNA]</scope>
    <source>
        <strain evidence="2 3">DGU11</strain>
    </source>
</reference>
<sequence>MHKLLFLLFSITALAQPPKMELQPYGFDPVDVSIPATQNDKLVEITKAWVQEYNRREKGADVSNVTENTITVSAFKKNGFFYRNRGQAFEHKIRYTMKITFHEDRYTLAFSVDDIYANGDALAKYKIPDYFNSSGVLKDGYTDLEPSLERTVNDIVTSHYNFILNFR</sequence>
<evidence type="ECO:0000313" key="3">
    <source>
        <dbReference type="Proteomes" id="UP001464555"/>
    </source>
</evidence>
<comment type="caution">
    <text evidence="2">The sequence shown here is derived from an EMBL/GenBank/DDBJ whole genome shotgun (WGS) entry which is preliminary data.</text>
</comment>
<dbReference type="Gene3D" id="3.30.530.80">
    <property type="match status" value="1"/>
</dbReference>
<evidence type="ECO:0000256" key="1">
    <source>
        <dbReference type="SAM" id="SignalP"/>
    </source>
</evidence>
<feature type="signal peptide" evidence="1">
    <location>
        <begin position="1"/>
        <end position="15"/>
    </location>
</feature>
<evidence type="ECO:0000313" key="2">
    <source>
        <dbReference type="EMBL" id="MEL1244176.1"/>
    </source>
</evidence>
<evidence type="ECO:0008006" key="4">
    <source>
        <dbReference type="Google" id="ProtNLM"/>
    </source>
</evidence>
<dbReference type="Proteomes" id="UP001464555">
    <property type="component" value="Unassembled WGS sequence"/>
</dbReference>
<organism evidence="2 3">
    <name type="scientific">Flavobacterium arundinis</name>
    <dbReference type="NCBI Taxonomy" id="3139143"/>
    <lineage>
        <taxon>Bacteria</taxon>
        <taxon>Pseudomonadati</taxon>
        <taxon>Bacteroidota</taxon>
        <taxon>Flavobacteriia</taxon>
        <taxon>Flavobacteriales</taxon>
        <taxon>Flavobacteriaceae</taxon>
        <taxon>Flavobacterium</taxon>
    </lineage>
</organism>
<keyword evidence="1" id="KW-0732">Signal</keyword>
<proteinExistence type="predicted"/>
<protein>
    <recommendedName>
        <fullName evidence="4">DUF4468 domain-containing protein</fullName>
    </recommendedName>
</protein>
<accession>A0ABU9HVJ3</accession>
<gene>
    <name evidence="2" type="ORF">AAEO56_07895</name>
</gene>
<feature type="chain" id="PRO_5046238200" description="DUF4468 domain-containing protein" evidence="1">
    <location>
        <begin position="16"/>
        <end position="167"/>
    </location>
</feature>
<keyword evidence="3" id="KW-1185">Reference proteome</keyword>
<dbReference type="EMBL" id="JBBYHR010000003">
    <property type="protein sequence ID" value="MEL1244176.1"/>
    <property type="molecule type" value="Genomic_DNA"/>
</dbReference>
<dbReference type="RefSeq" id="WP_341696487.1">
    <property type="nucleotide sequence ID" value="NZ_JBBYHR010000003.1"/>
</dbReference>